<dbReference type="Proteomes" id="UP000027219">
    <property type="component" value="Unassembled WGS sequence"/>
</dbReference>
<dbReference type="AlphaFoldDB" id="A0A066UKL3"/>
<protein>
    <submittedName>
        <fullName evidence="1">Uncharacterized protein</fullName>
    </submittedName>
</protein>
<comment type="caution">
    <text evidence="1">The sequence shown here is derived from an EMBL/GenBank/DDBJ whole genome shotgun (WGS) entry which is preliminary data.</text>
</comment>
<organism evidence="1 2">
    <name type="scientific">Vibrio fortis</name>
    <dbReference type="NCBI Taxonomy" id="212667"/>
    <lineage>
        <taxon>Bacteria</taxon>
        <taxon>Pseudomonadati</taxon>
        <taxon>Pseudomonadota</taxon>
        <taxon>Gammaproteobacteria</taxon>
        <taxon>Vibrionales</taxon>
        <taxon>Vibrionaceae</taxon>
        <taxon>Vibrio</taxon>
    </lineage>
</organism>
<sequence>MSDPKHVLCQDCLKLKPYTYARHCSEELCECGGDFCGCPHCQITIEGLLVGETKAAILGTQCDIHGWTPEGIKSEEAV</sequence>
<keyword evidence="2" id="KW-1185">Reference proteome</keyword>
<name>A0A066UKL3_9VIBR</name>
<dbReference type="OrthoDB" id="5886871at2"/>
<gene>
    <name evidence="1" type="ORF">VFDL14_01605</name>
</gene>
<evidence type="ECO:0000313" key="1">
    <source>
        <dbReference type="EMBL" id="KDN27991.1"/>
    </source>
</evidence>
<proteinExistence type="predicted"/>
<reference evidence="1 2" key="1">
    <citation type="submission" date="2014-02" db="EMBL/GenBank/DDBJ databases">
        <title>Vibrio fortis Dalian14 Genome Sequencing.</title>
        <authorList>
            <person name="Wang Y."/>
            <person name="Song L."/>
            <person name="Liu G."/>
            <person name="Ding J."/>
        </authorList>
    </citation>
    <scope>NUCLEOTIDE SEQUENCE [LARGE SCALE GENOMIC DNA]</scope>
    <source>
        <strain evidence="1 2">Dalian14</strain>
    </source>
</reference>
<dbReference type="STRING" id="212667.VFDL14_01605"/>
<dbReference type="RefSeq" id="WP_032551927.1">
    <property type="nucleotide sequence ID" value="NZ_JFFR01000025.1"/>
</dbReference>
<evidence type="ECO:0000313" key="2">
    <source>
        <dbReference type="Proteomes" id="UP000027219"/>
    </source>
</evidence>
<dbReference type="EMBL" id="JFFR01000025">
    <property type="protein sequence ID" value="KDN27991.1"/>
    <property type="molecule type" value="Genomic_DNA"/>
</dbReference>
<accession>A0A066UKL3</accession>